<keyword evidence="3" id="KW-1185">Reference proteome</keyword>
<dbReference type="InterPro" id="IPR002937">
    <property type="entry name" value="Amino_oxidase"/>
</dbReference>
<dbReference type="Proteomes" id="UP001597318">
    <property type="component" value="Unassembled WGS sequence"/>
</dbReference>
<feature type="domain" description="Amine oxidase" evidence="1">
    <location>
        <begin position="93"/>
        <end position="316"/>
    </location>
</feature>
<dbReference type="RefSeq" id="WP_247339558.1">
    <property type="nucleotide sequence ID" value="NZ_CP095550.1"/>
</dbReference>
<dbReference type="Pfam" id="PF13450">
    <property type="entry name" value="NAD_binding_8"/>
    <property type="match status" value="1"/>
</dbReference>
<dbReference type="PANTHER" id="PTHR16128">
    <property type="entry name" value="FAD/NAD(P)-BINDING OXIDOREDUCTASE FAMILY PROTEIN"/>
    <property type="match status" value="1"/>
</dbReference>
<dbReference type="Pfam" id="PF01593">
    <property type="entry name" value="Amino_oxidase"/>
    <property type="match status" value="1"/>
</dbReference>
<dbReference type="EMBL" id="JBHUIK010000013">
    <property type="protein sequence ID" value="MFD2217099.1"/>
    <property type="molecule type" value="Genomic_DNA"/>
</dbReference>
<name>A0ABW5C7E6_9BACI</name>
<accession>A0ABW5C7E6</accession>
<organism evidence="2 3">
    <name type="scientific">Metabacillus endolithicus</name>
    <dbReference type="NCBI Taxonomy" id="1535204"/>
    <lineage>
        <taxon>Bacteria</taxon>
        <taxon>Bacillati</taxon>
        <taxon>Bacillota</taxon>
        <taxon>Bacilli</taxon>
        <taxon>Bacillales</taxon>
        <taxon>Bacillaceae</taxon>
        <taxon>Metabacillus</taxon>
    </lineage>
</organism>
<comment type="caution">
    <text evidence="2">The sequence shown here is derived from an EMBL/GenBank/DDBJ whole genome shotgun (WGS) entry which is preliminary data.</text>
</comment>
<dbReference type="PANTHER" id="PTHR16128:SF5">
    <property type="entry name" value="FAD_NAD(P)-BINDING OXIDOREDUCTASE FAMILY PROTEIN"/>
    <property type="match status" value="1"/>
</dbReference>
<dbReference type="SUPFAM" id="SSF51905">
    <property type="entry name" value="FAD/NAD(P)-binding domain"/>
    <property type="match status" value="1"/>
</dbReference>
<reference evidence="3" key="1">
    <citation type="journal article" date="2019" name="Int. J. Syst. Evol. Microbiol.">
        <title>The Global Catalogue of Microorganisms (GCM) 10K type strain sequencing project: providing services to taxonomists for standard genome sequencing and annotation.</title>
        <authorList>
            <consortium name="The Broad Institute Genomics Platform"/>
            <consortium name="The Broad Institute Genome Sequencing Center for Infectious Disease"/>
            <person name="Wu L."/>
            <person name="Ma J."/>
        </authorList>
    </citation>
    <scope>NUCLEOTIDE SEQUENCE [LARGE SCALE GENOMIC DNA]</scope>
    <source>
        <strain evidence="3">CGMCC 1.15474</strain>
    </source>
</reference>
<evidence type="ECO:0000313" key="2">
    <source>
        <dbReference type="EMBL" id="MFD2217099.1"/>
    </source>
</evidence>
<evidence type="ECO:0000313" key="3">
    <source>
        <dbReference type="Proteomes" id="UP001597318"/>
    </source>
</evidence>
<dbReference type="Gene3D" id="3.50.50.60">
    <property type="entry name" value="FAD/NAD(P)-binding domain"/>
    <property type="match status" value="1"/>
</dbReference>
<sequence>MLRDVVIIGGGLTGVMAARTLKENGIDDVLVIDKGKSLGGRMATRRIGEGRVDHGAQFFTVRTKHFQSFVEELEKNDFVSKWFGKTYSRYKSNNGMNSLVKKLGENLEVKLNTKVINIHKIEDYYLLQAECNTRIAAKAVILTAPVPQSTELLHNLKIDHTLTEMLEKVTYNPCFVLIASLSNSSDLPEIGFLNENLPDGVDRIVDHRKKGISRLTTLSMYTSGEWAKDYYHLEDHEIKALLLENLKPVLQKENIIELQLKRWKYSEATSTIKHPFLNLEQTIPLFLAGDVFLHKDDLSGKTRVESAFLSGVAVGEEVARRMLEE</sequence>
<gene>
    <name evidence="2" type="ORF">ACFSKK_25950</name>
</gene>
<dbReference type="Gene3D" id="3.90.660.10">
    <property type="match status" value="1"/>
</dbReference>
<dbReference type="InterPro" id="IPR036188">
    <property type="entry name" value="FAD/NAD-bd_sf"/>
</dbReference>
<proteinExistence type="predicted"/>
<protein>
    <submittedName>
        <fullName evidence="2">NAD(P)/FAD-dependent oxidoreductase</fullName>
    </submittedName>
</protein>
<evidence type="ECO:0000259" key="1">
    <source>
        <dbReference type="Pfam" id="PF01593"/>
    </source>
</evidence>